<dbReference type="InterPro" id="IPR013108">
    <property type="entry name" value="Amidohydro_3"/>
</dbReference>
<dbReference type="PANTHER" id="PTHR22642:SF2">
    <property type="entry name" value="PROTEIN LONG AFTER FAR-RED 3"/>
    <property type="match status" value="1"/>
</dbReference>
<comment type="caution">
    <text evidence="2">The sequence shown here is derived from an EMBL/GenBank/DDBJ whole genome shotgun (WGS) entry which is preliminary data.</text>
</comment>
<name>A0ABV9A888_9ACTN</name>
<dbReference type="Proteomes" id="UP001595997">
    <property type="component" value="Unassembled WGS sequence"/>
</dbReference>
<evidence type="ECO:0000313" key="3">
    <source>
        <dbReference type="Proteomes" id="UP001595997"/>
    </source>
</evidence>
<dbReference type="Gene3D" id="3.20.20.140">
    <property type="entry name" value="Metal-dependent hydrolases"/>
    <property type="match status" value="1"/>
</dbReference>
<dbReference type="EMBL" id="JBHSFH010000006">
    <property type="protein sequence ID" value="MFC4494758.1"/>
    <property type="molecule type" value="Genomic_DNA"/>
</dbReference>
<dbReference type="PANTHER" id="PTHR22642">
    <property type="entry name" value="IMIDAZOLONEPROPIONASE"/>
    <property type="match status" value="1"/>
</dbReference>
<accession>A0ABV9A888</accession>
<dbReference type="InterPro" id="IPR011059">
    <property type="entry name" value="Metal-dep_hydrolase_composite"/>
</dbReference>
<dbReference type="EC" id="3.5.-.-" evidence="2"/>
<gene>
    <name evidence="2" type="ORF">ACFPA8_11505</name>
</gene>
<reference evidence="3" key="1">
    <citation type="journal article" date="2019" name="Int. J. Syst. Evol. Microbiol.">
        <title>The Global Catalogue of Microorganisms (GCM) 10K type strain sequencing project: providing services to taxonomists for standard genome sequencing and annotation.</title>
        <authorList>
            <consortium name="The Broad Institute Genomics Platform"/>
            <consortium name="The Broad Institute Genome Sequencing Center for Infectious Disease"/>
            <person name="Wu L."/>
            <person name="Ma J."/>
        </authorList>
    </citation>
    <scope>NUCLEOTIDE SEQUENCE [LARGE SCALE GENOMIC DNA]</scope>
    <source>
        <strain evidence="3">CGMCC 4.7357</strain>
    </source>
</reference>
<dbReference type="Gene3D" id="3.10.310.70">
    <property type="match status" value="1"/>
</dbReference>
<dbReference type="CDD" id="cd01300">
    <property type="entry name" value="YtcJ_like"/>
    <property type="match status" value="1"/>
</dbReference>
<evidence type="ECO:0000259" key="1">
    <source>
        <dbReference type="Pfam" id="PF07969"/>
    </source>
</evidence>
<dbReference type="InterPro" id="IPR032466">
    <property type="entry name" value="Metal_Hydrolase"/>
</dbReference>
<proteinExistence type="predicted"/>
<keyword evidence="3" id="KW-1185">Reference proteome</keyword>
<dbReference type="SUPFAM" id="SSF51556">
    <property type="entry name" value="Metallo-dependent hydrolases"/>
    <property type="match status" value="1"/>
</dbReference>
<dbReference type="SUPFAM" id="SSF51338">
    <property type="entry name" value="Composite domain of metallo-dependent hydrolases"/>
    <property type="match status" value="1"/>
</dbReference>
<dbReference type="GO" id="GO:0016787">
    <property type="term" value="F:hydrolase activity"/>
    <property type="evidence" value="ECO:0007669"/>
    <property type="project" value="UniProtKB-KW"/>
</dbReference>
<organism evidence="2 3">
    <name type="scientific">Streptomyces ovatisporus</name>
    <dbReference type="NCBI Taxonomy" id="1128682"/>
    <lineage>
        <taxon>Bacteria</taxon>
        <taxon>Bacillati</taxon>
        <taxon>Actinomycetota</taxon>
        <taxon>Actinomycetes</taxon>
        <taxon>Kitasatosporales</taxon>
        <taxon>Streptomycetaceae</taxon>
        <taxon>Streptomyces</taxon>
    </lineage>
</organism>
<protein>
    <submittedName>
        <fullName evidence="2">Amidohydrolase</fullName>
        <ecNumber evidence="2">3.5.-.-</ecNumber>
    </submittedName>
</protein>
<sequence length="537" mass="57110">MINETMPVLYRAAHIVSQQHTGEEPEALAVADGRIRATGSVAGLRDRFPGAQEVDFGDACIVPGLNDAHIHLAIAAEDMLHLDLSADAVRDVPGLLAQVRHEAAQAAPGEWIRGSRYDDTKTGPVTRRELDAAAPDHPVLVVQVAGHWGVANSAALKALHIDEDTPPPQGGDFGRSDDGRLDGRLVERALMNVVYPATARGNTSPLRPSSPQDKLRGLVRAQRSWHAAGLTSVCDALIAPQDTGLLHRARQSGQLTLRVGMLLSIDHYGAARALGLGSGFGDDRLRLVGVKAFVDGAIGGRTCLLAEPYADSGGHGLQTTPTEDLAQQVHTVHADGNRIGVHANGDAAIRLVLDVMEDAQRRTPRPGLRHRIEHCSVIDADIVERMRALKAIAVPFAGYVGYHGGSLNRWYGPERTERMFAHRAFLDAGVCVAGSSDYPCGPYQPLLGMQSMVTREGMDDGVPVGPSQQITPREALAVFTLGSAEAEGTIDCKGRLAPGFLADFTVLGENPLAADPRGIASIPVRATYVGGERVYAA</sequence>
<dbReference type="Gene3D" id="2.30.40.10">
    <property type="entry name" value="Urease, subunit C, domain 1"/>
    <property type="match status" value="1"/>
</dbReference>
<feature type="domain" description="Amidohydrolase 3" evidence="1">
    <location>
        <begin position="52"/>
        <end position="535"/>
    </location>
</feature>
<dbReference type="RefSeq" id="WP_386446409.1">
    <property type="nucleotide sequence ID" value="NZ_JBHSFH010000006.1"/>
</dbReference>
<evidence type="ECO:0000313" key="2">
    <source>
        <dbReference type="EMBL" id="MFC4494758.1"/>
    </source>
</evidence>
<dbReference type="Pfam" id="PF07969">
    <property type="entry name" value="Amidohydro_3"/>
    <property type="match status" value="1"/>
</dbReference>
<dbReference type="InterPro" id="IPR033932">
    <property type="entry name" value="YtcJ-like"/>
</dbReference>
<keyword evidence="2" id="KW-0378">Hydrolase</keyword>